<gene>
    <name evidence="1" type="ORF">I553_9747</name>
</gene>
<comment type="caution">
    <text evidence="1">The sequence shown here is derived from an EMBL/GenBank/DDBJ whole genome shotgun (WGS) entry which is preliminary data.</text>
</comment>
<dbReference type="GO" id="GO:0008168">
    <property type="term" value="F:methyltransferase activity"/>
    <property type="evidence" value="ECO:0007669"/>
    <property type="project" value="UniProtKB-KW"/>
</dbReference>
<dbReference type="PATRIC" id="fig|1299334.3.peg.9239"/>
<name>X7YPH5_MYCXE</name>
<keyword evidence="1" id="KW-0808">Transferase</keyword>
<keyword evidence="1" id="KW-0489">Methyltransferase</keyword>
<sequence>MIAHQEELDWEYYRIYGLIDNDLTYGGDVPKSLLANGLSRSPWRGA</sequence>
<dbReference type="AlphaFoldDB" id="X7YPH5"/>
<protein>
    <submittedName>
        <fullName evidence="1">DNA methylase domain protein</fullName>
    </submittedName>
</protein>
<accession>X7YPH5</accession>
<organism evidence="1">
    <name type="scientific">Mycobacterium xenopi 4042</name>
    <dbReference type="NCBI Taxonomy" id="1299334"/>
    <lineage>
        <taxon>Bacteria</taxon>
        <taxon>Bacillati</taxon>
        <taxon>Actinomycetota</taxon>
        <taxon>Actinomycetes</taxon>
        <taxon>Mycobacteriales</taxon>
        <taxon>Mycobacteriaceae</taxon>
        <taxon>Mycobacterium</taxon>
    </lineage>
</organism>
<evidence type="ECO:0000313" key="1">
    <source>
        <dbReference type="EMBL" id="EUA08691.1"/>
    </source>
</evidence>
<proteinExistence type="predicted"/>
<dbReference type="GO" id="GO:0032259">
    <property type="term" value="P:methylation"/>
    <property type="evidence" value="ECO:0007669"/>
    <property type="project" value="UniProtKB-KW"/>
</dbReference>
<dbReference type="EMBL" id="JAOB01000090">
    <property type="protein sequence ID" value="EUA08691.1"/>
    <property type="molecule type" value="Genomic_DNA"/>
</dbReference>
<reference evidence="1" key="1">
    <citation type="submission" date="2014-01" db="EMBL/GenBank/DDBJ databases">
        <authorList>
            <person name="Brown-Elliot B."/>
            <person name="Wallace R."/>
            <person name="Lenaerts A."/>
            <person name="Ordway D."/>
            <person name="DeGroote M.A."/>
            <person name="Parker T."/>
            <person name="Sizemore C."/>
            <person name="Tallon L.J."/>
            <person name="Sadzewicz L.K."/>
            <person name="Sengamalay N."/>
            <person name="Fraser C.M."/>
            <person name="Hine E."/>
            <person name="Shefchek K.A."/>
            <person name="Das S.P."/>
            <person name="Tettelin H."/>
        </authorList>
    </citation>
    <scope>NUCLEOTIDE SEQUENCE [LARGE SCALE GENOMIC DNA]</scope>
    <source>
        <strain evidence="1">4042</strain>
    </source>
</reference>